<name>A0A2U3EHV1_PURLI</name>
<dbReference type="AlphaFoldDB" id="A0A2U3EHV1"/>
<evidence type="ECO:0000313" key="2">
    <source>
        <dbReference type="EMBL" id="PWI74052.1"/>
    </source>
</evidence>
<organism evidence="2 3">
    <name type="scientific">Purpureocillium lilacinum</name>
    <name type="common">Paecilomyces lilacinus</name>
    <dbReference type="NCBI Taxonomy" id="33203"/>
    <lineage>
        <taxon>Eukaryota</taxon>
        <taxon>Fungi</taxon>
        <taxon>Dikarya</taxon>
        <taxon>Ascomycota</taxon>
        <taxon>Pezizomycotina</taxon>
        <taxon>Sordariomycetes</taxon>
        <taxon>Hypocreomycetidae</taxon>
        <taxon>Hypocreales</taxon>
        <taxon>Ophiocordycipitaceae</taxon>
        <taxon>Purpureocillium</taxon>
    </lineage>
</organism>
<proteinExistence type="predicted"/>
<gene>
    <name evidence="2" type="ORF">PCL_09328</name>
</gene>
<evidence type="ECO:0000256" key="1">
    <source>
        <dbReference type="SAM" id="MobiDB-lite"/>
    </source>
</evidence>
<reference evidence="2 3" key="1">
    <citation type="journal article" date="2016" name="Front. Microbiol.">
        <title>Genome and transcriptome sequences reveal the specific parasitism of the nematophagous Purpureocillium lilacinum 36-1.</title>
        <authorList>
            <person name="Xie J."/>
            <person name="Li S."/>
            <person name="Mo C."/>
            <person name="Xiao X."/>
            <person name="Peng D."/>
            <person name="Wang G."/>
            <person name="Xiao Y."/>
        </authorList>
    </citation>
    <scope>NUCLEOTIDE SEQUENCE [LARGE SCALE GENOMIC DNA]</scope>
    <source>
        <strain evidence="2 3">36-1</strain>
    </source>
</reference>
<accession>A0A2U3EHV1</accession>
<dbReference type="EMBL" id="LCWV01000004">
    <property type="protein sequence ID" value="PWI74052.1"/>
    <property type="molecule type" value="Genomic_DNA"/>
</dbReference>
<feature type="region of interest" description="Disordered" evidence="1">
    <location>
        <begin position="136"/>
        <end position="170"/>
    </location>
</feature>
<evidence type="ECO:0000313" key="3">
    <source>
        <dbReference type="Proteomes" id="UP000245956"/>
    </source>
</evidence>
<comment type="caution">
    <text evidence="2">The sequence shown here is derived from an EMBL/GenBank/DDBJ whole genome shotgun (WGS) entry which is preliminary data.</text>
</comment>
<dbReference type="Proteomes" id="UP000245956">
    <property type="component" value="Unassembled WGS sequence"/>
</dbReference>
<protein>
    <submittedName>
        <fullName evidence="2">Uncharacterized protein</fullName>
    </submittedName>
</protein>
<sequence length="409" mass="45012">MAQESSRSARGVSRRPCLFSLSKGWRKAAGVSADDTIGRTPAGGSTAVCRRAGVTECLTDSRDSSSQSPYKMRPFLLCLPFLLFPPSHLHGTGIRQRQTVNCLDQFHTSVGRHRVSSSSNFKMGFSRQGRGAARLNSVNKYSRGRRAKSVKDAGNVGEEQDRNHSKASRQKKAGRGFCELYLGSTEGGLCMASGTGEYHYFLIPVTEVLAGIAAERQSTALHLSGVELEMDLFHKGAVDFFATLVKVPVAGLQNIEVNAKNRLFQFGTSATQMPEAARPRTLDDPTVTRIFEHAYEDHAADGTLFGARMKSVVLSDGEGWVNGSFRAEHWGRFGDLLAGRGDGSVSASTSEVKDSIQIYWEPREKFPVRYDPGNAMVRDRYMILIGVRPRNSRGVARVNWLTAKYHCHE</sequence>